<dbReference type="Pfam" id="PF24390">
    <property type="entry name" value="PRTase-CE"/>
    <property type="match status" value="1"/>
</dbReference>
<gene>
    <name evidence="2" type="ORF">AE32_03476</name>
</gene>
<accession>A0A836MH91</accession>
<dbReference type="InterPro" id="IPR056920">
    <property type="entry name" value="PRTase-CE"/>
</dbReference>
<dbReference type="RefSeq" id="WP_228133839.1">
    <property type="nucleotide sequence ID" value="NZ_KK737786.1"/>
</dbReference>
<dbReference type="EMBL" id="JMUI01000017">
    <property type="protein sequence ID" value="KDM53204.1"/>
    <property type="molecule type" value="Genomic_DNA"/>
</dbReference>
<sequence length="249" mass="28973">MLKSCYEDLLIIPLKQEIRKNNNNTLDVDLINYELSKEIEATRFLGAGNPSESGSHLLYYFRQINDLDVKYFCDYYAIFQEDQSGNIILKDTTLKRVVFFDDLVGTGRQLNTFIKERIKKIRASLPDLEIQFISLFATYNAFNKINHAESFNEKAKTLFILDETYKAFGRKSRYFANREFPSRSKIKTFSRKYSQLLGCGIRDVHGFGYSQLMLGFSYNTPDNTIPIFWKTGPHFTPIFKRYSKQGSGL</sequence>
<organism evidence="2 3">
    <name type="scientific">Acinetobacter nosocomialis</name>
    <dbReference type="NCBI Taxonomy" id="106654"/>
    <lineage>
        <taxon>Bacteria</taxon>
        <taxon>Pseudomonadati</taxon>
        <taxon>Pseudomonadota</taxon>
        <taxon>Gammaproteobacteria</taxon>
        <taxon>Moraxellales</taxon>
        <taxon>Moraxellaceae</taxon>
        <taxon>Acinetobacter</taxon>
        <taxon>Acinetobacter calcoaceticus/baumannii complex</taxon>
    </lineage>
</organism>
<feature type="domain" description="PRTase-CE" evidence="1">
    <location>
        <begin position="2"/>
        <end position="241"/>
    </location>
</feature>
<comment type="caution">
    <text evidence="2">The sequence shown here is derived from an EMBL/GenBank/DDBJ whole genome shotgun (WGS) entry which is preliminary data.</text>
</comment>
<evidence type="ECO:0000259" key="1">
    <source>
        <dbReference type="Pfam" id="PF24390"/>
    </source>
</evidence>
<proteinExistence type="predicted"/>
<dbReference type="Proteomes" id="UP000027208">
    <property type="component" value="Unassembled WGS sequence"/>
</dbReference>
<reference evidence="2 3" key="1">
    <citation type="submission" date="2014-04" db="EMBL/GenBank/DDBJ databases">
        <title>The Genome Sequence of Acinetobacter baumanii BIDMC 57.</title>
        <authorList>
            <consortium name="The Broad Institute Genomics Platform"/>
            <consortium name="The Broad Institute Genome Sequencing Center for Infectious Disease"/>
            <person name="Murphy C."/>
            <person name="Cosimi L."/>
            <person name="Cerqueira G."/>
            <person name="Feldgarden M."/>
            <person name="Earl A."/>
            <person name="Spencer M.D."/>
            <person name="Fodor A."/>
            <person name="Sautter R.L."/>
            <person name="Hung D."/>
            <person name="Onderdonk A.B."/>
            <person name="Ernst C."/>
            <person name="Delaney M."/>
            <person name="DuBois A."/>
            <person name="Young S.K."/>
            <person name="Zeng Q."/>
            <person name="Gargeya S."/>
            <person name="Abouelleil A."/>
            <person name="Alvarado L."/>
            <person name="Chapman S.B."/>
            <person name="Gainer-Dewar J."/>
            <person name="Goldberg J."/>
            <person name="Griggs A."/>
            <person name="Gujja S."/>
            <person name="Hansen M."/>
            <person name="Howarth C."/>
            <person name="Imamovic A."/>
            <person name="Larimer J."/>
            <person name="Pearson M."/>
            <person name="Poon T.W."/>
            <person name="Priest M."/>
            <person name="Roberts A."/>
            <person name="Saif S."/>
            <person name="Shea T."/>
            <person name="Sykes S."/>
            <person name="Wortman J."/>
            <person name="Nusbaum C."/>
            <person name="Birren B."/>
        </authorList>
    </citation>
    <scope>NUCLEOTIDE SEQUENCE [LARGE SCALE GENOMIC DNA]</scope>
    <source>
        <strain evidence="2 3">BIDMC 57</strain>
    </source>
</reference>
<name>A0A836MH91_ACINO</name>
<evidence type="ECO:0000313" key="2">
    <source>
        <dbReference type="EMBL" id="KDM53204.1"/>
    </source>
</evidence>
<evidence type="ECO:0000313" key="3">
    <source>
        <dbReference type="Proteomes" id="UP000027208"/>
    </source>
</evidence>
<protein>
    <recommendedName>
        <fullName evidence="1">PRTase-CE domain-containing protein</fullName>
    </recommendedName>
</protein>
<dbReference type="AlphaFoldDB" id="A0A836MH91"/>